<accession>A0A3M2RXS2</accession>
<dbReference type="Proteomes" id="UP000277212">
    <property type="component" value="Unassembled WGS sequence"/>
</dbReference>
<dbReference type="EMBL" id="NKUJ01000216">
    <property type="protein sequence ID" value="RMJ10094.1"/>
    <property type="molecule type" value="Genomic_DNA"/>
</dbReference>
<sequence>MPKKQSSGKSTKSTKAKPLPFTAEYCAEKKETLLAKAHEAAAESKRLHAMSMKLADDAAIWAVRAEECLEAESSKGGVMKKEPEVKEEPEA</sequence>
<evidence type="ECO:0000313" key="3">
    <source>
        <dbReference type="Proteomes" id="UP000277212"/>
    </source>
</evidence>
<comment type="caution">
    <text evidence="2">The sequence shown here is derived from an EMBL/GenBank/DDBJ whole genome shotgun (WGS) entry which is preliminary data.</text>
</comment>
<protein>
    <submittedName>
        <fullName evidence="2">Uncharacterized protein</fullName>
    </submittedName>
</protein>
<evidence type="ECO:0000256" key="1">
    <source>
        <dbReference type="SAM" id="MobiDB-lite"/>
    </source>
</evidence>
<name>A0A3M2RXS2_9HYPO</name>
<feature type="compositionally biased region" description="Basic and acidic residues" evidence="1">
    <location>
        <begin position="79"/>
        <end position="91"/>
    </location>
</feature>
<keyword evidence="3" id="KW-1185">Reference proteome</keyword>
<dbReference type="OrthoDB" id="10488590at2759"/>
<dbReference type="AlphaFoldDB" id="A0A3M2RXS2"/>
<proteinExistence type="predicted"/>
<gene>
    <name evidence="2" type="ORF">CDV36_010278</name>
</gene>
<evidence type="ECO:0000313" key="2">
    <source>
        <dbReference type="EMBL" id="RMJ10094.1"/>
    </source>
</evidence>
<feature type="region of interest" description="Disordered" evidence="1">
    <location>
        <begin position="72"/>
        <end position="91"/>
    </location>
</feature>
<organism evidence="2 3">
    <name type="scientific">Fusarium kuroshium</name>
    <dbReference type="NCBI Taxonomy" id="2010991"/>
    <lineage>
        <taxon>Eukaryota</taxon>
        <taxon>Fungi</taxon>
        <taxon>Dikarya</taxon>
        <taxon>Ascomycota</taxon>
        <taxon>Pezizomycotina</taxon>
        <taxon>Sordariomycetes</taxon>
        <taxon>Hypocreomycetidae</taxon>
        <taxon>Hypocreales</taxon>
        <taxon>Nectriaceae</taxon>
        <taxon>Fusarium</taxon>
        <taxon>Fusarium solani species complex</taxon>
    </lineage>
</organism>
<reference evidence="2 3" key="1">
    <citation type="submission" date="2017-06" db="EMBL/GenBank/DDBJ databases">
        <title>Comparative genomic analysis of Ambrosia Fusariam Clade fungi.</title>
        <authorList>
            <person name="Stajich J.E."/>
            <person name="Carrillo J."/>
            <person name="Kijimoto T."/>
            <person name="Eskalen A."/>
            <person name="O'Donnell K."/>
            <person name="Kasson M."/>
        </authorList>
    </citation>
    <scope>NUCLEOTIDE SEQUENCE [LARGE SCALE GENOMIC DNA]</scope>
    <source>
        <strain evidence="2">UCR3666</strain>
    </source>
</reference>